<name>A0A809R6G3_9BACT</name>
<accession>A0A809R6G3</accession>
<evidence type="ECO:0000256" key="1">
    <source>
        <dbReference type="SAM" id="SignalP"/>
    </source>
</evidence>
<evidence type="ECO:0000313" key="4">
    <source>
        <dbReference type="Proteomes" id="UP000662873"/>
    </source>
</evidence>
<dbReference type="NCBIfam" id="TIGR02595">
    <property type="entry name" value="PEP_CTERM"/>
    <property type="match status" value="1"/>
</dbReference>
<keyword evidence="1" id="KW-0732">Signal</keyword>
<organism evidence="3 4">
    <name type="scientific">Candidatus Nitrosymbiomonas proteolyticus</name>
    <dbReference type="NCBI Taxonomy" id="2608984"/>
    <lineage>
        <taxon>Bacteria</taxon>
        <taxon>Bacillati</taxon>
        <taxon>Armatimonadota</taxon>
        <taxon>Armatimonadota incertae sedis</taxon>
        <taxon>Candidatus Nitrosymbiomonas</taxon>
    </lineage>
</organism>
<proteinExistence type="predicted"/>
<dbReference type="EMBL" id="AP021858">
    <property type="protein sequence ID" value="BBO23140.1"/>
    <property type="molecule type" value="Genomic_DNA"/>
</dbReference>
<evidence type="ECO:0000259" key="2">
    <source>
        <dbReference type="Pfam" id="PF07589"/>
    </source>
</evidence>
<dbReference type="AlphaFoldDB" id="A0A809R6G3"/>
<dbReference type="InterPro" id="IPR013424">
    <property type="entry name" value="Ice-binding_C"/>
</dbReference>
<dbReference type="KEGG" id="npy:NPRO_07350"/>
<dbReference type="Pfam" id="PF07589">
    <property type="entry name" value="PEP-CTERM"/>
    <property type="match status" value="1"/>
</dbReference>
<dbReference type="Proteomes" id="UP000662873">
    <property type="component" value="Chromosome"/>
</dbReference>
<sequence length="202" mass="21022">MKGLWTLALGALIVGTASADFTFDGTSTGQSLSVSGTVRTGNFFAGKLKFTDSSYGYGSIKTFCVDLVNTIPGNPWDTLPPQFSTTLASPLKEAGNMVAAYFGAADSNAKAQSMQAAIWEALYDGGAVADFSSGNFQASNVADLAFANLVYSARGTDNDAIYWVPDPLNAGQAQMSPVPEPASMIGLLLGLGAVAGRRLRKK</sequence>
<feature type="domain" description="Ice-binding protein C-terminal" evidence="2">
    <location>
        <begin position="177"/>
        <end position="201"/>
    </location>
</feature>
<gene>
    <name evidence="3" type="ORF">NPRO_07350</name>
</gene>
<feature type="chain" id="PRO_5035295017" description="Ice-binding protein C-terminal domain-containing protein" evidence="1">
    <location>
        <begin position="20"/>
        <end position="202"/>
    </location>
</feature>
<protein>
    <recommendedName>
        <fullName evidence="2">Ice-binding protein C-terminal domain-containing protein</fullName>
    </recommendedName>
</protein>
<reference evidence="3" key="1">
    <citation type="journal article" name="DNA Res.">
        <title>The physiological potential of anammox bacteria as revealed by their core genome structure.</title>
        <authorList>
            <person name="Okubo T."/>
            <person name="Toyoda A."/>
            <person name="Fukuhara K."/>
            <person name="Uchiyama I."/>
            <person name="Harigaya Y."/>
            <person name="Kuroiwa M."/>
            <person name="Suzuki T."/>
            <person name="Murakami Y."/>
            <person name="Suwa Y."/>
            <person name="Takami H."/>
        </authorList>
    </citation>
    <scope>NUCLEOTIDE SEQUENCE</scope>
    <source>
        <strain evidence="3">317325-2</strain>
    </source>
</reference>
<feature type="signal peptide" evidence="1">
    <location>
        <begin position="1"/>
        <end position="19"/>
    </location>
</feature>
<evidence type="ECO:0000313" key="3">
    <source>
        <dbReference type="EMBL" id="BBO23140.1"/>
    </source>
</evidence>